<sequence length="105" mass="11268">MISPSIEDGDEVGGYLFTALPSTSTRNFAKFHLMSRPRSSPCSSFKYLKSGCVLGPFTSIFPKMGKVMPYLLTNSRISAAVPGSCAPNWLHGKASTSNPRGECCS</sequence>
<protein>
    <submittedName>
        <fullName evidence="1">Uncharacterized protein</fullName>
    </submittedName>
</protein>
<dbReference type="EMBL" id="HBER01035830">
    <property type="protein sequence ID" value="CAD8542868.1"/>
    <property type="molecule type" value="Transcribed_RNA"/>
</dbReference>
<organism evidence="1">
    <name type="scientific">Calcidiscus leptoporus</name>
    <dbReference type="NCBI Taxonomy" id="127549"/>
    <lineage>
        <taxon>Eukaryota</taxon>
        <taxon>Haptista</taxon>
        <taxon>Haptophyta</taxon>
        <taxon>Prymnesiophyceae</taxon>
        <taxon>Coccolithales</taxon>
        <taxon>Calcidiscaceae</taxon>
        <taxon>Calcidiscus</taxon>
    </lineage>
</organism>
<name>A0A7S0P0R2_9EUKA</name>
<reference evidence="1" key="1">
    <citation type="submission" date="2021-01" db="EMBL/GenBank/DDBJ databases">
        <authorList>
            <person name="Corre E."/>
            <person name="Pelletier E."/>
            <person name="Niang G."/>
            <person name="Scheremetjew M."/>
            <person name="Finn R."/>
            <person name="Kale V."/>
            <person name="Holt S."/>
            <person name="Cochrane G."/>
            <person name="Meng A."/>
            <person name="Brown T."/>
            <person name="Cohen L."/>
        </authorList>
    </citation>
    <scope>NUCLEOTIDE SEQUENCE</scope>
    <source>
        <strain evidence="1">RCC1130</strain>
    </source>
</reference>
<gene>
    <name evidence="1" type="ORF">CLEP1334_LOCUS18155</name>
</gene>
<proteinExistence type="predicted"/>
<evidence type="ECO:0000313" key="1">
    <source>
        <dbReference type="EMBL" id="CAD8542868.1"/>
    </source>
</evidence>
<dbReference type="AlphaFoldDB" id="A0A7S0P0R2"/>
<accession>A0A7S0P0R2</accession>